<keyword evidence="1" id="KW-0677">Repeat</keyword>
<protein>
    <submittedName>
        <fullName evidence="4">Uncharacterized protein</fullName>
    </submittedName>
</protein>
<dbReference type="PANTHER" id="PTHR24198">
    <property type="entry name" value="ANKYRIN REPEAT AND PROTEIN KINASE DOMAIN-CONTAINING PROTEIN"/>
    <property type="match status" value="1"/>
</dbReference>
<keyword evidence="2 3" id="KW-0040">ANK repeat</keyword>
<dbReference type="SMART" id="SM00248">
    <property type="entry name" value="ANK"/>
    <property type="match status" value="8"/>
</dbReference>
<dbReference type="EMBL" id="JARBDR010000337">
    <property type="protein sequence ID" value="KAJ8315262.1"/>
    <property type="molecule type" value="Genomic_DNA"/>
</dbReference>
<feature type="repeat" description="ANK" evidence="3">
    <location>
        <begin position="108"/>
        <end position="140"/>
    </location>
</feature>
<evidence type="ECO:0000256" key="2">
    <source>
        <dbReference type="ARBA" id="ARBA00023043"/>
    </source>
</evidence>
<comment type="caution">
    <text evidence="4">The sequence shown here is derived from an EMBL/GenBank/DDBJ whole genome shotgun (WGS) entry which is preliminary data.</text>
</comment>
<dbReference type="InterPro" id="IPR002110">
    <property type="entry name" value="Ankyrin_rpt"/>
</dbReference>
<evidence type="ECO:0000256" key="1">
    <source>
        <dbReference type="ARBA" id="ARBA00022737"/>
    </source>
</evidence>
<dbReference type="Proteomes" id="UP001217089">
    <property type="component" value="Unassembled WGS sequence"/>
</dbReference>
<feature type="repeat" description="ANK" evidence="3">
    <location>
        <begin position="179"/>
        <end position="211"/>
    </location>
</feature>
<dbReference type="SUPFAM" id="SSF48403">
    <property type="entry name" value="Ankyrin repeat"/>
    <property type="match status" value="2"/>
</dbReference>
<evidence type="ECO:0000313" key="5">
    <source>
        <dbReference type="Proteomes" id="UP001217089"/>
    </source>
</evidence>
<gene>
    <name evidence="4" type="ORF">KUTeg_007412</name>
</gene>
<dbReference type="Pfam" id="PF12796">
    <property type="entry name" value="Ank_2"/>
    <property type="match status" value="1"/>
</dbReference>
<reference evidence="4 5" key="1">
    <citation type="submission" date="2022-12" db="EMBL/GenBank/DDBJ databases">
        <title>Chromosome-level genome of Tegillarca granosa.</title>
        <authorList>
            <person name="Kim J."/>
        </authorList>
    </citation>
    <scope>NUCLEOTIDE SEQUENCE [LARGE SCALE GENOMIC DNA]</scope>
    <source>
        <strain evidence="4">Teg-2019</strain>
        <tissue evidence="4">Adductor muscle</tissue>
    </source>
</reference>
<proteinExistence type="predicted"/>
<dbReference type="PANTHER" id="PTHR24198:SF165">
    <property type="entry name" value="ANKYRIN REPEAT-CONTAINING PROTEIN-RELATED"/>
    <property type="match status" value="1"/>
</dbReference>
<evidence type="ECO:0000256" key="3">
    <source>
        <dbReference type="PROSITE-ProRule" id="PRU00023"/>
    </source>
</evidence>
<accession>A0ABQ9FD61</accession>
<dbReference type="Pfam" id="PF00023">
    <property type="entry name" value="Ank"/>
    <property type="match status" value="1"/>
</dbReference>
<dbReference type="Gene3D" id="1.25.40.20">
    <property type="entry name" value="Ankyrin repeat-containing domain"/>
    <property type="match status" value="3"/>
</dbReference>
<dbReference type="PROSITE" id="PS50088">
    <property type="entry name" value="ANK_REPEAT"/>
    <property type="match status" value="3"/>
</dbReference>
<evidence type="ECO:0000313" key="4">
    <source>
        <dbReference type="EMBL" id="KAJ8315262.1"/>
    </source>
</evidence>
<keyword evidence="5" id="KW-1185">Reference proteome</keyword>
<dbReference type="PROSITE" id="PS50297">
    <property type="entry name" value="ANK_REP_REGION"/>
    <property type="match status" value="3"/>
</dbReference>
<dbReference type="InterPro" id="IPR036770">
    <property type="entry name" value="Ankyrin_rpt-contain_sf"/>
</dbReference>
<feature type="repeat" description="ANK" evidence="3">
    <location>
        <begin position="41"/>
        <end position="73"/>
    </location>
</feature>
<name>A0ABQ9FD61_TEGGR</name>
<organism evidence="4 5">
    <name type="scientific">Tegillarca granosa</name>
    <name type="common">Malaysian cockle</name>
    <name type="synonym">Anadara granosa</name>
    <dbReference type="NCBI Taxonomy" id="220873"/>
    <lineage>
        <taxon>Eukaryota</taxon>
        <taxon>Metazoa</taxon>
        <taxon>Spiralia</taxon>
        <taxon>Lophotrochozoa</taxon>
        <taxon>Mollusca</taxon>
        <taxon>Bivalvia</taxon>
        <taxon>Autobranchia</taxon>
        <taxon>Pteriomorphia</taxon>
        <taxon>Arcoida</taxon>
        <taxon>Arcoidea</taxon>
        <taxon>Arcidae</taxon>
        <taxon>Tegillarca</taxon>
    </lineage>
</organism>
<sequence>MSRRSTFPLDLFKALEQNDTNRLKDLLSQGGDPNESYDSLTNISLLHMACEKRQIECIHILIEAGADIRKRDDFGMHPMMNAIISQYHDVAEILLSHDPYIVDIQDRYGKAPIHMAVESDSIETVELLVRYGCNIDCYSSSGTTPLMALCADTNLKNNKHIMDILLAEKPNLEMTDFQCRRTALQYAVIKKNVDAVEALLSAGANTNTIDMVGRTPITNVMWEHVKIYDGSKGIDPDVMMIIVMLIQSGADLNCNKMEYSNPLVTAAFLEAEPLIRFFLEYGCNPNVTCM</sequence>